<evidence type="ECO:0000256" key="1">
    <source>
        <dbReference type="SAM" id="SignalP"/>
    </source>
</evidence>
<dbReference type="Gene3D" id="2.170.15.10">
    <property type="entry name" value="Proaerolysin, chain A, domain 3"/>
    <property type="match status" value="1"/>
</dbReference>
<proteinExistence type="predicted"/>
<feature type="signal peptide" evidence="1">
    <location>
        <begin position="1"/>
        <end position="28"/>
    </location>
</feature>
<dbReference type="Proteomes" id="UP001234602">
    <property type="component" value="Unassembled WGS sequence"/>
</dbReference>
<dbReference type="RefSeq" id="WP_289320632.1">
    <property type="nucleotide sequence ID" value="NZ_JAUCEY010000008.1"/>
</dbReference>
<evidence type="ECO:0000313" key="2">
    <source>
        <dbReference type="EMBL" id="MDM5454288.1"/>
    </source>
</evidence>
<dbReference type="Pfam" id="PF03318">
    <property type="entry name" value="ETX_MTX2"/>
    <property type="match status" value="1"/>
</dbReference>
<keyword evidence="1" id="KW-0732">Signal</keyword>
<dbReference type="InterPro" id="IPR004991">
    <property type="entry name" value="Aerolysin-like"/>
</dbReference>
<feature type="chain" id="PRO_5043689716" evidence="1">
    <location>
        <begin position="29"/>
        <end position="331"/>
    </location>
</feature>
<protein>
    <submittedName>
        <fullName evidence="2">ETX/MTX2 family pore-forming toxin</fullName>
    </submittedName>
</protein>
<sequence length="331" mass="36167">MKSNKKKLGRKILALSTIASIGATFATASPELTGAAQPVKIQQNSTNEKFMGEAKAIQDWKTPLTEAELVYGKHLDSQRKYSYSVGDATYFMKDIEFHSNAVSPDGPPNFTDVGDVFVGHATLNNELDEKIDLKTDSFSRTITDSVTTSTTHGFKIGEQTTGKISLPIGELSQEVSLEYNFSTTGSETKTDSKTYSIPSQTIPVKPHSSVEVIVMLNRSNATGKVNLLTKMSGNVAGWNHCYDPLPGEKVGKAYVHSGSIASMVKYAKNFEELPNLFVNSDNTINLIGKGTYEAELGTEYSVTVRPIDKKGRYTGEDYTYTVKPEVKTAEN</sequence>
<accession>A0AAW7IV90</accession>
<comment type="caution">
    <text evidence="2">The sequence shown here is derived from an EMBL/GenBank/DDBJ whole genome shotgun (WGS) entry which is preliminary data.</text>
</comment>
<dbReference type="SUPFAM" id="SSF56973">
    <property type="entry name" value="Aerolisin/ETX pore-forming domain"/>
    <property type="match status" value="1"/>
</dbReference>
<reference evidence="2" key="1">
    <citation type="submission" date="2023-06" db="EMBL/GenBank/DDBJ databases">
        <title>Comparative genomics of Bacillaceae isolates and their secondary metabolite potential.</title>
        <authorList>
            <person name="Song L."/>
            <person name="Nielsen L.J."/>
            <person name="Mohite O."/>
            <person name="Xu X."/>
            <person name="Weber T."/>
            <person name="Kovacs A.T."/>
        </authorList>
    </citation>
    <scope>NUCLEOTIDE SEQUENCE</scope>
    <source>
        <strain evidence="2">D8_B_37</strain>
    </source>
</reference>
<organism evidence="2 3">
    <name type="scientific">Peribacillus simplex</name>
    <dbReference type="NCBI Taxonomy" id="1478"/>
    <lineage>
        <taxon>Bacteria</taxon>
        <taxon>Bacillati</taxon>
        <taxon>Bacillota</taxon>
        <taxon>Bacilli</taxon>
        <taxon>Bacillales</taxon>
        <taxon>Bacillaceae</taxon>
        <taxon>Peribacillus</taxon>
    </lineage>
</organism>
<gene>
    <name evidence="2" type="ORF">QUF89_19370</name>
</gene>
<dbReference type="AlphaFoldDB" id="A0AAW7IV90"/>
<dbReference type="CDD" id="cd20223">
    <property type="entry name" value="PFM_epsilon-toxin-like"/>
    <property type="match status" value="1"/>
</dbReference>
<name>A0AAW7IV90_9BACI</name>
<evidence type="ECO:0000313" key="3">
    <source>
        <dbReference type="Proteomes" id="UP001234602"/>
    </source>
</evidence>
<dbReference type="EMBL" id="JAUCEY010000008">
    <property type="protein sequence ID" value="MDM5454288.1"/>
    <property type="molecule type" value="Genomic_DNA"/>
</dbReference>